<dbReference type="Proteomes" id="UP001165074">
    <property type="component" value="Unassembled WGS sequence"/>
</dbReference>
<organism evidence="2 3">
    <name type="scientific">Actinoallomurus iriomotensis</name>
    <dbReference type="NCBI Taxonomy" id="478107"/>
    <lineage>
        <taxon>Bacteria</taxon>
        <taxon>Bacillati</taxon>
        <taxon>Actinomycetota</taxon>
        <taxon>Actinomycetes</taxon>
        <taxon>Streptosporangiales</taxon>
        <taxon>Thermomonosporaceae</taxon>
        <taxon>Actinoallomurus</taxon>
    </lineage>
</organism>
<accession>A0A9W6VZB3</accession>
<proteinExistence type="predicted"/>
<name>A0A9W6VZB3_9ACTN</name>
<reference evidence="2" key="1">
    <citation type="submission" date="2023-03" db="EMBL/GenBank/DDBJ databases">
        <title>Actinoallomurus iriomotensis NBRC 103684.</title>
        <authorList>
            <person name="Ichikawa N."/>
            <person name="Sato H."/>
            <person name="Tonouchi N."/>
        </authorList>
    </citation>
    <scope>NUCLEOTIDE SEQUENCE</scope>
    <source>
        <strain evidence="2">NBRC 103684</strain>
    </source>
</reference>
<evidence type="ECO:0000313" key="2">
    <source>
        <dbReference type="EMBL" id="GLY83691.1"/>
    </source>
</evidence>
<dbReference type="EMBL" id="BSTK01000002">
    <property type="protein sequence ID" value="GLY83691.1"/>
    <property type="molecule type" value="Genomic_DNA"/>
</dbReference>
<sequence length="297" mass="31457">MSAMGSASAFDEHLAEAHAAGDLARCLGLLRLADFALPLSDAAASGAEPATWPTLTFGERTWLMAYTSADGLTTAMERSDQRFRVVSLAELCAGWPDASWGLAVNPGLEVSFLLEPGTVARLGVPTLAQDQAAEPESGPAIVQKLLHPDEIHALLAAEDPTVSGYCHHALDVAHIATPTVLAEALTRSDVISAAGSVNVLRWPALGPALYRTPYGGVDEESRAAVEGWVIEEPPFIGMGLVPNVDQTIREYKIDGVGLPHGAEIVELAADGVERRRAVYDGDLGRWLFIEEATEEAG</sequence>
<dbReference type="Pfam" id="PF07179">
    <property type="entry name" value="SseB"/>
    <property type="match status" value="1"/>
</dbReference>
<dbReference type="AlphaFoldDB" id="A0A9W6VZB3"/>
<gene>
    <name evidence="2" type="ORF">Airi02_016200</name>
</gene>
<evidence type="ECO:0000259" key="1">
    <source>
        <dbReference type="Pfam" id="PF07179"/>
    </source>
</evidence>
<feature type="domain" description="SseB protein N-terminal" evidence="1">
    <location>
        <begin position="12"/>
        <end position="120"/>
    </location>
</feature>
<protein>
    <recommendedName>
        <fullName evidence="1">SseB protein N-terminal domain-containing protein</fullName>
    </recommendedName>
</protein>
<comment type="caution">
    <text evidence="2">The sequence shown here is derived from an EMBL/GenBank/DDBJ whole genome shotgun (WGS) entry which is preliminary data.</text>
</comment>
<dbReference type="InterPro" id="IPR009839">
    <property type="entry name" value="SseB_N"/>
</dbReference>
<keyword evidence="3" id="KW-1185">Reference proteome</keyword>
<evidence type="ECO:0000313" key="3">
    <source>
        <dbReference type="Proteomes" id="UP001165074"/>
    </source>
</evidence>